<dbReference type="NCBIfam" id="TIGR01965">
    <property type="entry name" value="VCBS_repeat"/>
    <property type="match status" value="1"/>
</dbReference>
<accession>A0A5B0SQ69</accession>
<dbReference type="Proteomes" id="UP000323297">
    <property type="component" value="Unassembled WGS sequence"/>
</dbReference>
<organism evidence="1 2">
    <name type="scientific">Citrobacter portucalensis</name>
    <dbReference type="NCBI Taxonomy" id="1639133"/>
    <lineage>
        <taxon>Bacteria</taxon>
        <taxon>Pseudomonadati</taxon>
        <taxon>Pseudomonadota</taxon>
        <taxon>Gammaproteobacteria</taxon>
        <taxon>Enterobacterales</taxon>
        <taxon>Enterobacteriaceae</taxon>
        <taxon>Citrobacter</taxon>
        <taxon>Citrobacter freundii complex</taxon>
    </lineage>
</organism>
<sequence length="100" mass="10459">PPPPPGAPPQVFFLCSGDLGFLLKALRRQRLMCICDSCYDGAHLASAHPLLTVNGSGGRTGTLDPLSSTTIAIINGLYGKLTIGIDGHYTYALNSDVSLS</sequence>
<dbReference type="InterPro" id="IPR010221">
    <property type="entry name" value="VCBS_dom"/>
</dbReference>
<proteinExistence type="predicted"/>
<evidence type="ECO:0000313" key="1">
    <source>
        <dbReference type="EMBL" id="KAA1139815.1"/>
    </source>
</evidence>
<evidence type="ECO:0000313" key="2">
    <source>
        <dbReference type="Proteomes" id="UP000323297"/>
    </source>
</evidence>
<name>A0A5B0SQ69_9ENTR</name>
<comment type="caution">
    <text evidence="1">The sequence shown here is derived from an EMBL/GenBank/DDBJ whole genome shotgun (WGS) entry which is preliminary data.</text>
</comment>
<feature type="non-terminal residue" evidence="1">
    <location>
        <position position="1"/>
    </location>
</feature>
<gene>
    <name evidence="1" type="ORF">D3H66_26140</name>
</gene>
<dbReference type="AlphaFoldDB" id="A0A5B0SQ69"/>
<protein>
    <submittedName>
        <fullName evidence="1">Uncharacterized protein</fullName>
    </submittedName>
</protein>
<dbReference type="EMBL" id="VTZD01000121">
    <property type="protein sequence ID" value="KAA1139815.1"/>
    <property type="molecule type" value="Genomic_DNA"/>
</dbReference>
<reference evidence="1 2" key="1">
    <citation type="submission" date="2019-08" db="EMBL/GenBank/DDBJ databases">
        <title>Draft genome sequence of Citrobacter portucalensis strain isolated from green turtle.</title>
        <authorList>
            <person name="Fernandes M.R."/>
            <person name="Sellera F.P."/>
            <person name="Goldeberg D.W."/>
            <person name="Costa D.C."/>
            <person name="Lincopan N."/>
        </authorList>
    </citation>
    <scope>NUCLEOTIDE SEQUENCE [LARGE SCALE GENOMIC DNA]</scope>
    <source>
        <strain evidence="1 2">TV06</strain>
    </source>
</reference>
<feature type="non-terminal residue" evidence="1">
    <location>
        <position position="100"/>
    </location>
</feature>